<accession>A0A0F9RRJ1</accession>
<sequence length="263" mass="30666">MDHLEATKHIYTFLDDELSQKKGLALKKHIDSCSDCQQRIATENKLRSVLKENLLKQKTPFYVKEEIKNEMEKIDRESVIREKYRIPSQLRPIFVSMLGGLIFLGVISGIFFYKWQEATRESTIFPRLAAKHIVFASQENLVDISSSDMEELVTWFKGKVDFPFSVPFYSEELDLLGGRLSELHQKGAVHLFYQWGDCQFSFFTFECATKNFPGAHRKEYNGKEYYIAKYNDQFIILWMSNGLGYALVCDDEEELFEIASQIL</sequence>
<dbReference type="InterPro" id="IPR027383">
    <property type="entry name" value="Znf_put"/>
</dbReference>
<evidence type="ECO:0000259" key="2">
    <source>
        <dbReference type="Pfam" id="PF13490"/>
    </source>
</evidence>
<dbReference type="AlphaFoldDB" id="A0A0F9RRJ1"/>
<dbReference type="Pfam" id="PF13490">
    <property type="entry name" value="zf-HC2"/>
    <property type="match status" value="1"/>
</dbReference>
<feature type="domain" description="Putative zinc-finger" evidence="2">
    <location>
        <begin position="5"/>
        <end position="37"/>
    </location>
</feature>
<keyword evidence="1" id="KW-1133">Transmembrane helix</keyword>
<comment type="caution">
    <text evidence="3">The sequence shown here is derived from an EMBL/GenBank/DDBJ whole genome shotgun (WGS) entry which is preliminary data.</text>
</comment>
<proteinExistence type="predicted"/>
<name>A0A0F9RRJ1_9ZZZZ</name>
<feature type="transmembrane region" description="Helical" evidence="1">
    <location>
        <begin position="93"/>
        <end position="113"/>
    </location>
</feature>
<dbReference type="EMBL" id="LAZR01000738">
    <property type="protein sequence ID" value="KKN59110.1"/>
    <property type="molecule type" value="Genomic_DNA"/>
</dbReference>
<evidence type="ECO:0000313" key="3">
    <source>
        <dbReference type="EMBL" id="KKN59110.1"/>
    </source>
</evidence>
<organism evidence="3">
    <name type="scientific">marine sediment metagenome</name>
    <dbReference type="NCBI Taxonomy" id="412755"/>
    <lineage>
        <taxon>unclassified sequences</taxon>
        <taxon>metagenomes</taxon>
        <taxon>ecological metagenomes</taxon>
    </lineage>
</organism>
<reference evidence="3" key="1">
    <citation type="journal article" date="2015" name="Nature">
        <title>Complex archaea that bridge the gap between prokaryotes and eukaryotes.</title>
        <authorList>
            <person name="Spang A."/>
            <person name="Saw J.H."/>
            <person name="Jorgensen S.L."/>
            <person name="Zaremba-Niedzwiedzka K."/>
            <person name="Martijn J."/>
            <person name="Lind A.E."/>
            <person name="van Eijk R."/>
            <person name="Schleper C."/>
            <person name="Guy L."/>
            <person name="Ettema T.J."/>
        </authorList>
    </citation>
    <scope>NUCLEOTIDE SEQUENCE</scope>
</reference>
<protein>
    <recommendedName>
        <fullName evidence="2">Putative zinc-finger domain-containing protein</fullName>
    </recommendedName>
</protein>
<keyword evidence="1" id="KW-0472">Membrane</keyword>
<gene>
    <name evidence="3" type="ORF">LCGC14_0545190</name>
</gene>
<evidence type="ECO:0000256" key="1">
    <source>
        <dbReference type="SAM" id="Phobius"/>
    </source>
</evidence>
<keyword evidence="1" id="KW-0812">Transmembrane</keyword>